<dbReference type="AlphaFoldDB" id="A0A7Z0SEA8"/>
<comment type="caution">
    <text evidence="2">The sequence shown here is derived from an EMBL/GenBank/DDBJ whole genome shotgun (WGS) entry which is preliminary data.</text>
</comment>
<evidence type="ECO:0000313" key="3">
    <source>
        <dbReference type="Proteomes" id="UP000537890"/>
    </source>
</evidence>
<feature type="transmembrane region" description="Helical" evidence="1">
    <location>
        <begin position="45"/>
        <end position="68"/>
    </location>
</feature>
<keyword evidence="1" id="KW-0472">Membrane</keyword>
<evidence type="ECO:0000313" key="2">
    <source>
        <dbReference type="EMBL" id="NYT47572.1"/>
    </source>
</evidence>
<keyword evidence="1" id="KW-0812">Transmembrane</keyword>
<keyword evidence="1" id="KW-1133">Transmembrane helix</keyword>
<reference evidence="2 3" key="1">
    <citation type="submission" date="2020-05" db="EMBL/GenBank/DDBJ databases">
        <title>Horizontal transmission and recombination maintain forever young bacterial symbiont genomes.</title>
        <authorList>
            <person name="Russell S.L."/>
            <person name="Pepper-Tunick E."/>
            <person name="Svedberg J."/>
            <person name="Byrne A."/>
            <person name="Ruelas Castillo J."/>
            <person name="Vollmers C."/>
            <person name="Beinart R.A."/>
            <person name="Corbett-Detig R."/>
        </authorList>
    </citation>
    <scope>NUCLEOTIDE SEQUENCE [LARGE SCALE GENOMIC DNA]</scope>
    <source>
        <strain evidence="2">4727-3</strain>
    </source>
</reference>
<name>A0A7Z0SEA8_9GAMM</name>
<gene>
    <name evidence="2" type="ORF">H0A75_08450</name>
</gene>
<protein>
    <submittedName>
        <fullName evidence="2">Uncharacterized protein</fullName>
    </submittedName>
</protein>
<evidence type="ECO:0000256" key="1">
    <source>
        <dbReference type="SAM" id="Phobius"/>
    </source>
</evidence>
<accession>A0A7Z0SEA8</accession>
<dbReference type="EMBL" id="JACCHS010000180">
    <property type="protein sequence ID" value="NYT47572.1"/>
    <property type="molecule type" value="Genomic_DNA"/>
</dbReference>
<dbReference type="Proteomes" id="UP000537890">
    <property type="component" value="Unassembled WGS sequence"/>
</dbReference>
<organism evidence="2 3">
    <name type="scientific">Candidatus Methanofishera endochildressiae</name>
    <dbReference type="NCBI Taxonomy" id="2738884"/>
    <lineage>
        <taxon>Bacteria</taxon>
        <taxon>Pseudomonadati</taxon>
        <taxon>Pseudomonadota</taxon>
        <taxon>Gammaproteobacteria</taxon>
        <taxon>Candidatus Methanofishera</taxon>
    </lineage>
</organism>
<sequence length="184" mass="19488">MSSAVIVFLPLLVDNGSRMSSISSRVFYLCWWTNGSRIVSSVSQYFYLCWWTNMVLGCVIYPVVGISASAGGGLVDRMSSYPVVGISSARWTNSSPDVSSPGSQYFTSAGGLMVLGSCHLPVVGISTSASIGLIVLGCVIYPVVSISTSAGGPNGSRMCHLSGSQYFDTDMIYYYGTALGVCNY</sequence>
<proteinExistence type="predicted"/>